<evidence type="ECO:0000256" key="2">
    <source>
        <dbReference type="SAM" id="SignalP"/>
    </source>
</evidence>
<evidence type="ECO:0000256" key="1">
    <source>
        <dbReference type="ARBA" id="ARBA00022729"/>
    </source>
</evidence>
<dbReference type="RefSeq" id="WP_377389976.1">
    <property type="nucleotide sequence ID" value="NZ_JBHSAN010000019.1"/>
</dbReference>
<evidence type="ECO:0000313" key="3">
    <source>
        <dbReference type="EMBL" id="MFD2802181.1"/>
    </source>
</evidence>
<protein>
    <submittedName>
        <fullName evidence="3">TRAP transporter substrate-binding protein DctP</fullName>
    </submittedName>
</protein>
<feature type="chain" id="PRO_5046480388" evidence="2">
    <location>
        <begin position="17"/>
        <end position="350"/>
    </location>
</feature>
<keyword evidence="1 2" id="KW-0732">Signal</keyword>
<accession>A0ABW5WIG0</accession>
<dbReference type="Proteomes" id="UP001597478">
    <property type="component" value="Unassembled WGS sequence"/>
</dbReference>
<dbReference type="PANTHER" id="PTHR33376:SF15">
    <property type="entry name" value="BLL6794 PROTEIN"/>
    <property type="match status" value="1"/>
</dbReference>
<dbReference type="InterPro" id="IPR018389">
    <property type="entry name" value="DctP_fam"/>
</dbReference>
<name>A0ABW5WIG0_9PSEU</name>
<comment type="caution">
    <text evidence="3">The sequence shown here is derived from an EMBL/GenBank/DDBJ whole genome shotgun (WGS) entry which is preliminary data.</text>
</comment>
<dbReference type="PANTHER" id="PTHR33376">
    <property type="match status" value="1"/>
</dbReference>
<keyword evidence="4" id="KW-1185">Reference proteome</keyword>
<dbReference type="Gene3D" id="3.40.190.170">
    <property type="entry name" value="Bacterial extracellular solute-binding protein, family 7"/>
    <property type="match status" value="1"/>
</dbReference>
<dbReference type="NCBIfam" id="NF037995">
    <property type="entry name" value="TRAP_S1"/>
    <property type="match status" value="1"/>
</dbReference>
<evidence type="ECO:0000313" key="4">
    <source>
        <dbReference type="Proteomes" id="UP001597478"/>
    </source>
</evidence>
<proteinExistence type="predicted"/>
<gene>
    <name evidence="3" type="primary">dctP</name>
    <name evidence="3" type="ORF">ACFS2C_22600</name>
</gene>
<reference evidence="4" key="1">
    <citation type="journal article" date="2019" name="Int. J. Syst. Evol. Microbiol.">
        <title>The Global Catalogue of Microorganisms (GCM) 10K type strain sequencing project: providing services to taxonomists for standard genome sequencing and annotation.</title>
        <authorList>
            <consortium name="The Broad Institute Genomics Platform"/>
            <consortium name="The Broad Institute Genome Sequencing Center for Infectious Disease"/>
            <person name="Wu L."/>
            <person name="Ma J."/>
        </authorList>
    </citation>
    <scope>NUCLEOTIDE SEQUENCE [LARGE SCALE GENOMIC DNA]</scope>
    <source>
        <strain evidence="4">IBRC-M 10906</strain>
    </source>
</reference>
<dbReference type="InterPro" id="IPR038404">
    <property type="entry name" value="TRAP_DctP_sf"/>
</dbReference>
<feature type="signal peptide" evidence="2">
    <location>
        <begin position="1"/>
        <end position="16"/>
    </location>
</feature>
<dbReference type="Pfam" id="PF03480">
    <property type="entry name" value="DctP"/>
    <property type="match status" value="1"/>
</dbReference>
<dbReference type="EMBL" id="JBHUOF010000042">
    <property type="protein sequence ID" value="MFD2802181.1"/>
    <property type="molecule type" value="Genomic_DNA"/>
</dbReference>
<dbReference type="CDD" id="cd13601">
    <property type="entry name" value="PBP2_TRAP_DctP1_3_4_like"/>
    <property type="match status" value="1"/>
</dbReference>
<sequence>MLTVSLALATASTACAAPAPVLESDGVYTLQVADSYPLGHPFSDAGARVLMDRARELSGGRIQFDYFPAEQMGNAADIPSLIRTGVVDLGSVAPAYVPAELPLSGVADLPGLVGDSCTGSLAVSELMSEGGLLWREDFEPKGLRPLVVGMIPDYDVLTGSRPVRTPSDLRGLQLRSSGGTIDRTVEGLGAAPVGMPATEMYEAISRGTVDGTVLGPVSAAPYHLEEVTGHATVGARLGSFTMTYSISESAWDVLPSELQDVLHRAGREATRSLCAALQEGNVQGRQQMRDAGVHMHRIAGDEREVWDRATEPIQRLWAADMAEIGRPGGAALRELKERLRRLEQDAHDDN</sequence>
<organism evidence="3 4">
    <name type="scientific">Prauserella oleivorans</name>
    <dbReference type="NCBI Taxonomy" id="1478153"/>
    <lineage>
        <taxon>Bacteria</taxon>
        <taxon>Bacillati</taxon>
        <taxon>Actinomycetota</taxon>
        <taxon>Actinomycetes</taxon>
        <taxon>Pseudonocardiales</taxon>
        <taxon>Pseudonocardiaceae</taxon>
        <taxon>Prauserella</taxon>
    </lineage>
</organism>